<keyword evidence="3" id="KW-0328">Glycosyltransferase</keyword>
<dbReference type="AlphaFoldDB" id="A0A1G6GF65"/>
<organism evidence="7 8">
    <name type="scientific">Raineyella antarctica</name>
    <dbReference type="NCBI Taxonomy" id="1577474"/>
    <lineage>
        <taxon>Bacteria</taxon>
        <taxon>Bacillati</taxon>
        <taxon>Actinomycetota</taxon>
        <taxon>Actinomycetes</taxon>
        <taxon>Propionibacteriales</taxon>
        <taxon>Propionibacteriaceae</taxon>
        <taxon>Raineyella</taxon>
    </lineage>
</organism>
<evidence type="ECO:0000313" key="7">
    <source>
        <dbReference type="EMBL" id="SDB80610.1"/>
    </source>
</evidence>
<evidence type="ECO:0000256" key="5">
    <source>
        <dbReference type="SAM" id="MobiDB-lite"/>
    </source>
</evidence>
<dbReference type="GO" id="GO:0016757">
    <property type="term" value="F:glycosyltransferase activity"/>
    <property type="evidence" value="ECO:0007669"/>
    <property type="project" value="UniProtKB-KW"/>
</dbReference>
<dbReference type="RefSeq" id="WP_092606867.1">
    <property type="nucleotide sequence ID" value="NZ_FMYF01000002.1"/>
</dbReference>
<evidence type="ECO:0000259" key="6">
    <source>
        <dbReference type="Pfam" id="PF00535"/>
    </source>
</evidence>
<proteinExistence type="inferred from homology"/>
<reference evidence="7 8" key="1">
    <citation type="submission" date="2016-06" db="EMBL/GenBank/DDBJ databases">
        <authorList>
            <person name="Olsen C.W."/>
            <person name="Carey S."/>
            <person name="Hinshaw L."/>
            <person name="Karasin A.I."/>
        </authorList>
    </citation>
    <scope>NUCLEOTIDE SEQUENCE [LARGE SCALE GENOMIC DNA]</scope>
    <source>
        <strain evidence="7 8">LZ-22</strain>
    </source>
</reference>
<gene>
    <name evidence="7" type="ORF">GA0111570_102401</name>
</gene>
<evidence type="ECO:0000256" key="1">
    <source>
        <dbReference type="ARBA" id="ARBA00004776"/>
    </source>
</evidence>
<sequence>MSLPTVAAVVLSQGTRPVELAKALDTLLAQTGIELDVLVVGNGWVPEGLPEGVRSHHEPQNLGIPEGRNVGARLSHGDIILFYDDDAWLPAPDTLARLVATMESDPHLAIVQPRPTDPDGRPGPRRWVPRPGANGAEVGGDIVQFWEGVHLERRTAFDQVGGWPGEFFYGHEGIDLAMRLLDAGWRILYAPGIIVHHPALPASRHAVFYRMNARNRVWVARRNLPHPLDWTYVAVWVLITLLRTRDREALRIWFAGLREGYTTDAGPRHPISWRTVARMTALGRPPII</sequence>
<dbReference type="OrthoDB" id="5174363at2"/>
<protein>
    <submittedName>
        <fullName evidence="7">Glycosyltransferase, GT2 family</fullName>
    </submittedName>
</protein>
<dbReference type="InterPro" id="IPR029044">
    <property type="entry name" value="Nucleotide-diphossugar_trans"/>
</dbReference>
<dbReference type="Proteomes" id="UP000199086">
    <property type="component" value="Unassembled WGS sequence"/>
</dbReference>
<comment type="similarity">
    <text evidence="2">Belongs to the glycosyltransferase 2 family.</text>
</comment>
<feature type="domain" description="Glycosyltransferase 2-like" evidence="6">
    <location>
        <begin position="19"/>
        <end position="126"/>
    </location>
</feature>
<keyword evidence="4 7" id="KW-0808">Transferase</keyword>
<evidence type="ECO:0000256" key="3">
    <source>
        <dbReference type="ARBA" id="ARBA00022676"/>
    </source>
</evidence>
<keyword evidence="8" id="KW-1185">Reference proteome</keyword>
<dbReference type="InterPro" id="IPR001173">
    <property type="entry name" value="Glyco_trans_2-like"/>
</dbReference>
<dbReference type="PANTHER" id="PTHR43179">
    <property type="entry name" value="RHAMNOSYLTRANSFERASE WBBL"/>
    <property type="match status" value="1"/>
</dbReference>
<dbReference type="Gene3D" id="3.90.550.10">
    <property type="entry name" value="Spore Coat Polysaccharide Biosynthesis Protein SpsA, Chain A"/>
    <property type="match status" value="1"/>
</dbReference>
<feature type="region of interest" description="Disordered" evidence="5">
    <location>
        <begin position="109"/>
        <end position="135"/>
    </location>
</feature>
<evidence type="ECO:0000313" key="8">
    <source>
        <dbReference type="Proteomes" id="UP000199086"/>
    </source>
</evidence>
<accession>A0A1G6GF65</accession>
<dbReference type="SUPFAM" id="SSF53448">
    <property type="entry name" value="Nucleotide-diphospho-sugar transferases"/>
    <property type="match status" value="1"/>
</dbReference>
<evidence type="ECO:0000256" key="4">
    <source>
        <dbReference type="ARBA" id="ARBA00022679"/>
    </source>
</evidence>
<dbReference type="PANTHER" id="PTHR43179:SF12">
    <property type="entry name" value="GALACTOFURANOSYLTRANSFERASE GLFT2"/>
    <property type="match status" value="1"/>
</dbReference>
<dbReference type="EMBL" id="FMYF01000002">
    <property type="protein sequence ID" value="SDB80610.1"/>
    <property type="molecule type" value="Genomic_DNA"/>
</dbReference>
<name>A0A1G6GF65_9ACTN</name>
<evidence type="ECO:0000256" key="2">
    <source>
        <dbReference type="ARBA" id="ARBA00006739"/>
    </source>
</evidence>
<dbReference type="STRING" id="1577474.GA0111570_102401"/>
<comment type="pathway">
    <text evidence="1">Cell wall biogenesis; cell wall polysaccharide biosynthesis.</text>
</comment>
<dbReference type="Pfam" id="PF00535">
    <property type="entry name" value="Glycos_transf_2"/>
    <property type="match status" value="1"/>
</dbReference>